<dbReference type="OrthoDB" id="103819at2759"/>
<feature type="transmembrane region" description="Helical" evidence="4">
    <location>
        <begin position="408"/>
        <end position="429"/>
    </location>
</feature>
<evidence type="ECO:0000313" key="7">
    <source>
        <dbReference type="Proteomes" id="UP000248423"/>
    </source>
</evidence>
<dbReference type="PANTHER" id="PTHR46910">
    <property type="entry name" value="TRANSCRIPTION FACTOR PDR1"/>
    <property type="match status" value="1"/>
</dbReference>
<dbReference type="Pfam" id="PF04082">
    <property type="entry name" value="Fungal_trans"/>
    <property type="match status" value="1"/>
</dbReference>
<dbReference type="SMART" id="SM00906">
    <property type="entry name" value="Fungal_trans"/>
    <property type="match status" value="1"/>
</dbReference>
<protein>
    <recommendedName>
        <fullName evidence="5">Xylanolytic transcriptional activator regulatory domain-containing protein</fullName>
    </recommendedName>
</protein>
<keyword evidence="4" id="KW-0812">Transmembrane</keyword>
<organism evidence="6 7">
    <name type="scientific">Aspergillus sclerotiicarbonarius (strain CBS 121057 / IBT 28362)</name>
    <dbReference type="NCBI Taxonomy" id="1448318"/>
    <lineage>
        <taxon>Eukaryota</taxon>
        <taxon>Fungi</taxon>
        <taxon>Dikarya</taxon>
        <taxon>Ascomycota</taxon>
        <taxon>Pezizomycotina</taxon>
        <taxon>Eurotiomycetes</taxon>
        <taxon>Eurotiomycetidae</taxon>
        <taxon>Eurotiales</taxon>
        <taxon>Aspergillaceae</taxon>
        <taxon>Aspergillus</taxon>
        <taxon>Aspergillus subgen. Circumdati</taxon>
    </lineage>
</organism>
<dbReference type="STRING" id="1448318.A0A319EXE7"/>
<dbReference type="AlphaFoldDB" id="A0A319EXE7"/>
<dbReference type="PANTHER" id="PTHR46910:SF1">
    <property type="entry name" value="MISCELLANEOUS ZN(II)2CYS6 TRANSCRIPTION FACTOR (EUROFUNG)-RELATED"/>
    <property type="match status" value="1"/>
</dbReference>
<name>A0A319EXE7_ASPSB</name>
<dbReference type="GO" id="GO:0003677">
    <property type="term" value="F:DNA binding"/>
    <property type="evidence" value="ECO:0007669"/>
    <property type="project" value="InterPro"/>
</dbReference>
<dbReference type="InterPro" id="IPR007219">
    <property type="entry name" value="XnlR_reg_dom"/>
</dbReference>
<dbReference type="GO" id="GO:0006351">
    <property type="term" value="P:DNA-templated transcription"/>
    <property type="evidence" value="ECO:0007669"/>
    <property type="project" value="InterPro"/>
</dbReference>
<evidence type="ECO:0000256" key="4">
    <source>
        <dbReference type="SAM" id="Phobius"/>
    </source>
</evidence>
<evidence type="ECO:0000256" key="3">
    <source>
        <dbReference type="ARBA" id="ARBA00023242"/>
    </source>
</evidence>
<keyword evidence="7" id="KW-1185">Reference proteome</keyword>
<reference evidence="6 7" key="1">
    <citation type="submission" date="2018-02" db="EMBL/GenBank/DDBJ databases">
        <title>The genomes of Aspergillus section Nigri reveals drivers in fungal speciation.</title>
        <authorList>
            <consortium name="DOE Joint Genome Institute"/>
            <person name="Vesth T.C."/>
            <person name="Nybo J."/>
            <person name="Theobald S."/>
            <person name="Brandl J."/>
            <person name="Frisvad J.C."/>
            <person name="Nielsen K.F."/>
            <person name="Lyhne E.K."/>
            <person name="Kogle M.E."/>
            <person name="Kuo A."/>
            <person name="Riley R."/>
            <person name="Clum A."/>
            <person name="Nolan M."/>
            <person name="Lipzen A."/>
            <person name="Salamov A."/>
            <person name="Henrissat B."/>
            <person name="Wiebenga A."/>
            <person name="De vries R.P."/>
            <person name="Grigoriev I.V."/>
            <person name="Mortensen U.H."/>
            <person name="Andersen M.R."/>
            <person name="Baker S.E."/>
        </authorList>
    </citation>
    <scope>NUCLEOTIDE SEQUENCE [LARGE SCALE GENOMIC DNA]</scope>
    <source>
        <strain evidence="6 7">CBS 121057</strain>
    </source>
</reference>
<keyword evidence="4" id="KW-1133">Transmembrane helix</keyword>
<sequence length="563" mass="62884">MTPDSATPGTDAGGSNYHAIQARSVIELELGDCRHISKEQQSILNSALQLVSELAEKEPVESEGCLGGNGLIGDPSVTVPESPPPELLFMLLRVPSDASDIRWPDHISSKTFERMATALIKGDCRGHLFHQYCVCIYVKAISYVYQLSRVAANATVKSQLSQSRKVYIAATLRSIKEFDILTPPSLPAIQSLISGALLMQQLGEINQCWVLNSYAARQIAALGYQKVRNVSTRSDADQEIHSAVYWCYYIDKTLSALLFRSPSFPDMAISPTELIVMEASSPYGPLIRLLLDLSQIQGRLLSVQSQNTSHIHVLNDCRLLREKMEDILPRLQSSRDSAPDPIRHDWIAADFCYYAILVEIHRTRLRCSFTPLVHKECLACARRSLEAFRFLLQHPAEMPGFDDPYPTFFTWTLFLYPLTPFFVLFCHIIGSLDQRDFDLTQDITKSLSRFKGHAHLEKVLKLLTSLEQLCEPLFQAREEGASARPFERPLALSMPETNTGEALASAVDPMMEGFSAGDVHPRNSDMAHAALGPSVDWLTWQMFDSQLPSGWLNVDFGLYGLTG</sequence>
<evidence type="ECO:0000256" key="2">
    <source>
        <dbReference type="ARBA" id="ARBA00023163"/>
    </source>
</evidence>
<accession>A0A319EXE7</accession>
<keyword evidence="3" id="KW-0539">Nucleus</keyword>
<dbReference type="Proteomes" id="UP000248423">
    <property type="component" value="Unassembled WGS sequence"/>
</dbReference>
<keyword evidence="2" id="KW-0804">Transcription</keyword>
<dbReference type="VEuPathDB" id="FungiDB:BO78DRAFT_308323"/>
<evidence type="ECO:0000256" key="1">
    <source>
        <dbReference type="ARBA" id="ARBA00023015"/>
    </source>
</evidence>
<keyword evidence="1" id="KW-0805">Transcription regulation</keyword>
<gene>
    <name evidence="6" type="ORF">BO78DRAFT_308323</name>
</gene>
<evidence type="ECO:0000313" key="6">
    <source>
        <dbReference type="EMBL" id="PYI09394.1"/>
    </source>
</evidence>
<dbReference type="CDD" id="cd12148">
    <property type="entry name" value="fungal_TF_MHR"/>
    <property type="match status" value="1"/>
</dbReference>
<proteinExistence type="predicted"/>
<evidence type="ECO:0000259" key="5">
    <source>
        <dbReference type="SMART" id="SM00906"/>
    </source>
</evidence>
<dbReference type="GO" id="GO:0008270">
    <property type="term" value="F:zinc ion binding"/>
    <property type="evidence" value="ECO:0007669"/>
    <property type="project" value="InterPro"/>
</dbReference>
<dbReference type="EMBL" id="KZ826327">
    <property type="protein sequence ID" value="PYI09394.1"/>
    <property type="molecule type" value="Genomic_DNA"/>
</dbReference>
<dbReference type="GO" id="GO:0003700">
    <property type="term" value="F:DNA-binding transcription factor activity"/>
    <property type="evidence" value="ECO:0007669"/>
    <property type="project" value="InterPro"/>
</dbReference>
<dbReference type="InterPro" id="IPR050987">
    <property type="entry name" value="AtrR-like"/>
</dbReference>
<keyword evidence="4" id="KW-0472">Membrane</keyword>
<feature type="domain" description="Xylanolytic transcriptional activator regulatory" evidence="5">
    <location>
        <begin position="208"/>
        <end position="279"/>
    </location>
</feature>